<keyword evidence="5" id="KW-0143">Chaperone</keyword>
<proteinExistence type="inferred from homology"/>
<dbReference type="CDD" id="cd16098">
    <property type="entry name" value="FliS"/>
    <property type="match status" value="1"/>
</dbReference>
<keyword evidence="7" id="KW-0969">Cilium</keyword>
<evidence type="ECO:0000313" key="7">
    <source>
        <dbReference type="EMBL" id="MFC0267347.1"/>
    </source>
</evidence>
<evidence type="ECO:0000313" key="8">
    <source>
        <dbReference type="Proteomes" id="UP001589814"/>
    </source>
</evidence>
<dbReference type="NCBIfam" id="TIGR00208">
    <property type="entry name" value="fliS"/>
    <property type="match status" value="1"/>
</dbReference>
<evidence type="ECO:0000256" key="4">
    <source>
        <dbReference type="ARBA" id="ARBA00022795"/>
    </source>
</evidence>
<organism evidence="7 8">
    <name type="scientific">Kushneria aurantia</name>
    <dbReference type="NCBI Taxonomy" id="504092"/>
    <lineage>
        <taxon>Bacteria</taxon>
        <taxon>Pseudomonadati</taxon>
        <taxon>Pseudomonadota</taxon>
        <taxon>Gammaproteobacteria</taxon>
        <taxon>Oceanospirillales</taxon>
        <taxon>Halomonadaceae</taxon>
        <taxon>Kushneria</taxon>
    </lineage>
</organism>
<dbReference type="PIRSF" id="PIRSF039090">
    <property type="entry name" value="Flis"/>
    <property type="match status" value="1"/>
</dbReference>
<comment type="similarity">
    <text evidence="2 6">Belongs to the FliS family.</text>
</comment>
<evidence type="ECO:0000256" key="3">
    <source>
        <dbReference type="ARBA" id="ARBA00022490"/>
    </source>
</evidence>
<keyword evidence="7" id="KW-0282">Flagellum</keyword>
<dbReference type="PANTHER" id="PTHR34773">
    <property type="entry name" value="FLAGELLAR SECRETION CHAPERONE FLIS"/>
    <property type="match status" value="1"/>
</dbReference>
<keyword evidence="7" id="KW-0966">Cell projection</keyword>
<dbReference type="Gene3D" id="1.20.120.340">
    <property type="entry name" value="Flagellar protein FliS"/>
    <property type="match status" value="1"/>
</dbReference>
<dbReference type="PANTHER" id="PTHR34773:SF1">
    <property type="entry name" value="FLAGELLAR SECRETION CHAPERONE FLIS"/>
    <property type="match status" value="1"/>
</dbReference>
<sequence>MYSPKGASTYASVGVETGVMSASPHQLIVMLFDGALAAIKKARWALDNGDIATRGNALSKAINIVDNGLKNALDLEKGGEIAENLYSLYDFVSRSLVKVNRTRDVELLDRIEHIMADIAGAWKEIGPQAAAQQSPFSAAQA</sequence>
<keyword evidence="3 6" id="KW-0963">Cytoplasm</keyword>
<dbReference type="Proteomes" id="UP001589814">
    <property type="component" value="Unassembled WGS sequence"/>
</dbReference>
<keyword evidence="8" id="KW-1185">Reference proteome</keyword>
<evidence type="ECO:0000256" key="6">
    <source>
        <dbReference type="PIRNR" id="PIRNR039090"/>
    </source>
</evidence>
<dbReference type="InterPro" id="IPR003713">
    <property type="entry name" value="FliS"/>
</dbReference>
<comment type="subcellular location">
    <subcellularLocation>
        <location evidence="1 6">Cytoplasm</location>
        <location evidence="1 6">Cytosol</location>
    </subcellularLocation>
</comment>
<name>A0ABV6G115_9GAMM</name>
<gene>
    <name evidence="7" type="primary">fliS</name>
    <name evidence="7" type="ORF">ACFFHW_04935</name>
</gene>
<dbReference type="SUPFAM" id="SSF101116">
    <property type="entry name" value="Flagellar export chaperone FliS"/>
    <property type="match status" value="1"/>
</dbReference>
<dbReference type="InterPro" id="IPR036584">
    <property type="entry name" value="FliS_sf"/>
</dbReference>
<protein>
    <recommendedName>
        <fullName evidence="6">Flagellar secretion chaperone FliS</fullName>
    </recommendedName>
</protein>
<evidence type="ECO:0000256" key="1">
    <source>
        <dbReference type="ARBA" id="ARBA00004514"/>
    </source>
</evidence>
<reference evidence="7 8" key="1">
    <citation type="submission" date="2024-09" db="EMBL/GenBank/DDBJ databases">
        <authorList>
            <person name="Sun Q."/>
            <person name="Mori K."/>
        </authorList>
    </citation>
    <scope>NUCLEOTIDE SEQUENCE [LARGE SCALE GENOMIC DNA]</scope>
    <source>
        <strain evidence="7 8">CCM 7415</strain>
    </source>
</reference>
<accession>A0ABV6G115</accession>
<keyword evidence="4 6" id="KW-1005">Bacterial flagellum biogenesis</keyword>
<dbReference type="RefSeq" id="WP_019952202.1">
    <property type="nucleotide sequence ID" value="NZ_JBHLVX010000017.1"/>
</dbReference>
<evidence type="ECO:0000256" key="2">
    <source>
        <dbReference type="ARBA" id="ARBA00008787"/>
    </source>
</evidence>
<dbReference type="EMBL" id="JBHLVX010000017">
    <property type="protein sequence ID" value="MFC0267347.1"/>
    <property type="molecule type" value="Genomic_DNA"/>
</dbReference>
<dbReference type="Pfam" id="PF02561">
    <property type="entry name" value="FliS"/>
    <property type="match status" value="1"/>
</dbReference>
<evidence type="ECO:0000256" key="5">
    <source>
        <dbReference type="ARBA" id="ARBA00023186"/>
    </source>
</evidence>
<comment type="caution">
    <text evidence="7">The sequence shown here is derived from an EMBL/GenBank/DDBJ whole genome shotgun (WGS) entry which is preliminary data.</text>
</comment>